<keyword evidence="15" id="KW-1015">Disulfide bond</keyword>
<dbReference type="PROSITE" id="PS00191">
    <property type="entry name" value="CYTOCHROME_B5_1"/>
    <property type="match status" value="1"/>
</dbReference>
<dbReference type="Pfam" id="PF04137">
    <property type="entry name" value="ERO1"/>
    <property type="match status" value="1"/>
</dbReference>
<evidence type="ECO:0000256" key="21">
    <source>
        <dbReference type="SAM" id="MobiDB-lite"/>
    </source>
</evidence>
<keyword evidence="17" id="KW-0676">Redox-active center</keyword>
<dbReference type="FunFam" id="3.90.700.10:FF:000007">
    <property type="entry name" value="NADH-dependent fumarate reductase"/>
    <property type="match status" value="1"/>
</dbReference>
<dbReference type="Pfam" id="PF00173">
    <property type="entry name" value="Cyt-b5"/>
    <property type="match status" value="1"/>
</dbReference>
<keyword evidence="5" id="KW-0349">Heme</keyword>
<keyword evidence="6" id="KW-0285">Flavoprotein</keyword>
<dbReference type="EC" id="1.3.1.6" evidence="19"/>
<dbReference type="PRINTS" id="PR00363">
    <property type="entry name" value="CYTOCHROMEB5"/>
</dbReference>
<dbReference type="InterPro" id="IPR001199">
    <property type="entry name" value="Cyt_B5-like_heme/steroid-bd"/>
</dbReference>
<dbReference type="Gene3D" id="3.10.120.10">
    <property type="entry name" value="Cytochrome b5-like heme/steroid binding domain"/>
    <property type="match status" value="1"/>
</dbReference>
<evidence type="ECO:0000256" key="19">
    <source>
        <dbReference type="ARBA" id="ARBA00067004"/>
    </source>
</evidence>
<dbReference type="SUPFAM" id="SSF51905">
    <property type="entry name" value="FAD/NAD(P)-binding domain"/>
    <property type="match status" value="1"/>
</dbReference>
<evidence type="ECO:0000256" key="4">
    <source>
        <dbReference type="ARBA" id="ARBA00022448"/>
    </source>
</evidence>
<keyword evidence="13" id="KW-0408">Iron</keyword>
<feature type="chain" id="PRO_5035593566" description="fumarate reductase (NADH)" evidence="22">
    <location>
        <begin position="17"/>
        <end position="1085"/>
    </location>
</feature>
<keyword evidence="10" id="KW-0274">FAD</keyword>
<evidence type="ECO:0000256" key="7">
    <source>
        <dbReference type="ARBA" id="ARBA00022723"/>
    </source>
</evidence>
<dbReference type="Gene3D" id="3.50.50.60">
    <property type="entry name" value="FAD/NAD(P)-binding domain"/>
    <property type="match status" value="1"/>
</dbReference>
<reference evidence="25" key="1">
    <citation type="submission" date="2021-01" db="EMBL/GenBank/DDBJ databases">
        <authorList>
            <person name="Corre E."/>
            <person name="Pelletier E."/>
            <person name="Niang G."/>
            <person name="Scheremetjew M."/>
            <person name="Finn R."/>
            <person name="Kale V."/>
            <person name="Holt S."/>
            <person name="Cochrane G."/>
            <person name="Meng A."/>
            <person name="Brown T."/>
            <person name="Cohen L."/>
        </authorList>
    </citation>
    <scope>NUCLEOTIDE SEQUENCE</scope>
    <source>
        <strain evidence="25">NY070348D</strain>
    </source>
</reference>
<evidence type="ECO:0000256" key="14">
    <source>
        <dbReference type="ARBA" id="ARBA00023136"/>
    </source>
</evidence>
<dbReference type="GO" id="GO:0020037">
    <property type="term" value="F:heme binding"/>
    <property type="evidence" value="ECO:0007669"/>
    <property type="project" value="InterPro"/>
</dbReference>
<evidence type="ECO:0000256" key="20">
    <source>
        <dbReference type="ARBA" id="ARBA00077246"/>
    </source>
</evidence>
<evidence type="ECO:0000256" key="12">
    <source>
        <dbReference type="ARBA" id="ARBA00023002"/>
    </source>
</evidence>
<protein>
    <recommendedName>
        <fullName evidence="19">fumarate reductase (NADH)</fullName>
        <ecNumber evidence="19">1.3.1.6</ecNumber>
    </recommendedName>
    <alternativeName>
        <fullName evidence="20">NADH-dependent fumarate reductase</fullName>
    </alternativeName>
</protein>
<dbReference type="NCBIfam" id="TIGR01813">
    <property type="entry name" value="flavo_cyto_c"/>
    <property type="match status" value="1"/>
</dbReference>
<feature type="domain" description="Cytochrome b5 heme-binding" evidence="23">
    <location>
        <begin position="1011"/>
        <end position="1085"/>
    </location>
</feature>
<evidence type="ECO:0000256" key="18">
    <source>
        <dbReference type="ARBA" id="ARBA00050832"/>
    </source>
</evidence>
<comment type="catalytic activity">
    <reaction evidence="18">
        <text>succinate + NAD(+) = fumarate + NADH + H(+)</text>
        <dbReference type="Rhea" id="RHEA:18281"/>
        <dbReference type="ChEBI" id="CHEBI:15378"/>
        <dbReference type="ChEBI" id="CHEBI:29806"/>
        <dbReference type="ChEBI" id="CHEBI:30031"/>
        <dbReference type="ChEBI" id="CHEBI:57540"/>
        <dbReference type="ChEBI" id="CHEBI:57945"/>
        <dbReference type="EC" id="1.3.1.6"/>
    </reaction>
</comment>
<comment type="similarity">
    <text evidence="3">Belongs to the EROs family.</text>
</comment>
<accession>A0A7S2W7A0</accession>
<organism evidence="25">
    <name type="scientific">Mucochytrium quahogii</name>
    <dbReference type="NCBI Taxonomy" id="96639"/>
    <lineage>
        <taxon>Eukaryota</taxon>
        <taxon>Sar</taxon>
        <taxon>Stramenopiles</taxon>
        <taxon>Bigyra</taxon>
        <taxon>Labyrinthulomycetes</taxon>
        <taxon>Thraustochytrida</taxon>
        <taxon>Thraustochytriidae</taxon>
        <taxon>Mucochytrium</taxon>
    </lineage>
</organism>
<dbReference type="InterPro" id="IPR027477">
    <property type="entry name" value="Succ_DH/fumarate_Rdtase_cat_sf"/>
</dbReference>
<evidence type="ECO:0000256" key="3">
    <source>
        <dbReference type="ARBA" id="ARBA00008277"/>
    </source>
</evidence>
<evidence type="ECO:0000256" key="5">
    <source>
        <dbReference type="ARBA" id="ARBA00022617"/>
    </source>
</evidence>
<keyword evidence="12" id="KW-0560">Oxidoreductase</keyword>
<comment type="subcellular location">
    <subcellularLocation>
        <location evidence="2">Endoplasmic reticulum membrane</location>
        <topology evidence="2">Peripheral membrane protein</topology>
        <orientation evidence="2">Lumenal side</orientation>
    </subcellularLocation>
</comment>
<dbReference type="InterPro" id="IPR036188">
    <property type="entry name" value="FAD/NAD-bd_sf"/>
</dbReference>
<dbReference type="InterPro" id="IPR018506">
    <property type="entry name" value="Cyt_B5_heme-BS"/>
</dbReference>
<evidence type="ECO:0000256" key="2">
    <source>
        <dbReference type="ARBA" id="ARBA00004367"/>
    </source>
</evidence>
<dbReference type="InterPro" id="IPR010960">
    <property type="entry name" value="Flavocytochrome_c"/>
</dbReference>
<dbReference type="PROSITE" id="PS50255">
    <property type="entry name" value="CYTOCHROME_B5_2"/>
    <property type="match status" value="1"/>
</dbReference>
<dbReference type="SUPFAM" id="SSF110019">
    <property type="entry name" value="ERO1-like"/>
    <property type="match status" value="1"/>
</dbReference>
<sequence>MRASIMFCVAALGVLASDPVCASSDFSFIHKDIKCTEREIQRANHELFSKVLSELMRTTYFRLFRVQLDGECPLEKPEEKKEDPGCAPPPDIFSPNGGGFGAASAPAPEPLCSLNLDGADALVDKTLSKAEDSAVSLSEEECDDENLPTFWLNLCAKLPFHDGKKDYINLQLNPEQFTGYNGSDIWAAVYSENCFDNSEENMCYEERFLYRLLSGLHSSINLHISENYYPPRKGKRETWEPNLERFKKQFVGQESRFKNLEFAFVVLLRALRKATPTFKELAFDAGDLDEALRTQKLVNILLDSHVLSSCEEVFEAFDETLLFEDKESHQPSTMSNLKRKFKGIFHNISSTFHCVKCQKCRLHGKLQLLGIGTALKILLLPPELLRDNIAREEVVALFNTIGKLSEAIEIYTRFNNLSVEMANKDINIDNFPPNDIPEIVLSSPVADVVEAGLAAVSKGVQKKTLSEEEEDALVDALLDNDKDVMLLGKHFALNKQFDSFIRHSTRRLNLEKRGLIPDVIIVGAGLAGLAAAVTILDRGGSVVLVDKEGVAGGNSAKASSGINAIDLSSKMMYDDSVERFKADTLKGSGKLGDEKHELVDILTEGSPDALEWLRTRANMSLYERGQLGGHSRGRTWRPAAGLAGSEMIAAITKVLKPFTKDESRCRFLKKTQALKLVLNGDGTFSGVELQDLKTKNTFTVNAKAVIIATGGYAYHNVPHPLLEEVRPDLTPFATTNGRFATGDGIRMATAIGGDTIELDHVQVHPTGFVDPADPSNPVKTLAAEILRGVGGVLLDDAGERFANELGTRKYLSEAMMHHAEAKAGEQPKFLLLLNEEAASKAPKHIPMYVAKGLIKKYDTIKDLAEGNNLDIEAVQRTVVEFGKSLRDPQAHPDHFNRTVFPGTGFEQGPYYAGFVTPVLHYCMGGLKINGDTQILNRNGVPVGGGTVYAIGETVGGIHGENRLGGNALTECVVFGRHIGETLPLQGAENQEKKVATESAKKTADSGAEDSERKISMEELSKHNSAQDCWISISGKVYDFTDFVEDHPGGAEALTKLAGLDGTEEFFAIHSESLLEDYDPVGQLVT</sequence>
<dbReference type="PANTHER" id="PTHR43400:SF1">
    <property type="entry name" value="FUMARATE REDUCTASE"/>
    <property type="match status" value="1"/>
</dbReference>
<evidence type="ECO:0000256" key="17">
    <source>
        <dbReference type="ARBA" id="ARBA00023284"/>
    </source>
</evidence>
<evidence type="ECO:0000256" key="16">
    <source>
        <dbReference type="ARBA" id="ARBA00023180"/>
    </source>
</evidence>
<dbReference type="InterPro" id="IPR036400">
    <property type="entry name" value="Cyt_B5-like_heme/steroid_sf"/>
</dbReference>
<feature type="compositionally biased region" description="Basic and acidic residues" evidence="21">
    <location>
        <begin position="989"/>
        <end position="1013"/>
    </location>
</feature>
<evidence type="ECO:0000256" key="10">
    <source>
        <dbReference type="ARBA" id="ARBA00022827"/>
    </source>
</evidence>
<evidence type="ECO:0000256" key="11">
    <source>
        <dbReference type="ARBA" id="ARBA00022982"/>
    </source>
</evidence>
<keyword evidence="14" id="KW-0472">Membrane</keyword>
<name>A0A7S2W7A0_9STRA</name>
<dbReference type="GO" id="GO:0016156">
    <property type="term" value="F:fumarate reductase (NADH) activity"/>
    <property type="evidence" value="ECO:0007669"/>
    <property type="project" value="UniProtKB-EC"/>
</dbReference>
<keyword evidence="4" id="KW-0813">Transport</keyword>
<evidence type="ECO:0000256" key="13">
    <source>
        <dbReference type="ARBA" id="ARBA00023004"/>
    </source>
</evidence>
<dbReference type="Gene3D" id="3.90.700.10">
    <property type="entry name" value="Succinate dehydrogenase/fumarate reductase flavoprotein, catalytic domain"/>
    <property type="match status" value="1"/>
</dbReference>
<evidence type="ECO:0000256" key="6">
    <source>
        <dbReference type="ARBA" id="ARBA00022630"/>
    </source>
</evidence>
<dbReference type="InterPro" id="IPR007266">
    <property type="entry name" value="Ero1"/>
</dbReference>
<feature type="region of interest" description="Disordered" evidence="21">
    <location>
        <begin position="985"/>
        <end position="1013"/>
    </location>
</feature>
<comment type="cofactor">
    <cofactor evidence="1">
        <name>FAD</name>
        <dbReference type="ChEBI" id="CHEBI:57692"/>
    </cofactor>
</comment>
<keyword evidence="8 22" id="KW-0732">Signal</keyword>
<dbReference type="SMART" id="SM01117">
    <property type="entry name" value="Cyt-b5"/>
    <property type="match status" value="1"/>
</dbReference>
<keyword evidence="11" id="KW-0249">Electron transport</keyword>
<dbReference type="AlphaFoldDB" id="A0A7S2W7A0"/>
<dbReference type="EMBL" id="HBHK01006031">
    <property type="protein sequence ID" value="CAD9671546.1"/>
    <property type="molecule type" value="Transcribed_RNA"/>
</dbReference>
<evidence type="ECO:0000313" key="25">
    <source>
        <dbReference type="EMBL" id="CAD9671551.1"/>
    </source>
</evidence>
<dbReference type="EMBL" id="HBHK01006032">
    <property type="protein sequence ID" value="CAD9671551.1"/>
    <property type="molecule type" value="Transcribed_RNA"/>
</dbReference>
<dbReference type="GO" id="GO:0071949">
    <property type="term" value="F:FAD binding"/>
    <property type="evidence" value="ECO:0007669"/>
    <property type="project" value="InterPro"/>
</dbReference>
<dbReference type="GO" id="GO:0034975">
    <property type="term" value="P:protein folding in endoplasmic reticulum"/>
    <property type="evidence" value="ECO:0007669"/>
    <property type="project" value="InterPro"/>
</dbReference>
<feature type="signal peptide" evidence="22">
    <location>
        <begin position="1"/>
        <end position="16"/>
    </location>
</feature>
<dbReference type="InterPro" id="IPR037192">
    <property type="entry name" value="ERO1-like_sf"/>
</dbReference>
<evidence type="ECO:0000256" key="1">
    <source>
        <dbReference type="ARBA" id="ARBA00001974"/>
    </source>
</evidence>
<evidence type="ECO:0000256" key="8">
    <source>
        <dbReference type="ARBA" id="ARBA00022729"/>
    </source>
</evidence>
<keyword evidence="16" id="KW-0325">Glycoprotein</keyword>
<dbReference type="GO" id="GO:0046872">
    <property type="term" value="F:metal ion binding"/>
    <property type="evidence" value="ECO:0007669"/>
    <property type="project" value="UniProtKB-KW"/>
</dbReference>
<evidence type="ECO:0000256" key="22">
    <source>
        <dbReference type="SAM" id="SignalP"/>
    </source>
</evidence>
<keyword evidence="7" id="KW-0479">Metal-binding</keyword>
<dbReference type="GO" id="GO:0016972">
    <property type="term" value="F:thiol oxidase activity"/>
    <property type="evidence" value="ECO:0007669"/>
    <property type="project" value="InterPro"/>
</dbReference>
<gene>
    <name evidence="24" type="ORF">QSP1433_LOCUS3601</name>
    <name evidence="25" type="ORF">QSP1433_LOCUS3602</name>
</gene>
<evidence type="ECO:0000313" key="24">
    <source>
        <dbReference type="EMBL" id="CAD9671546.1"/>
    </source>
</evidence>
<dbReference type="GO" id="GO:0010181">
    <property type="term" value="F:FMN binding"/>
    <property type="evidence" value="ECO:0007669"/>
    <property type="project" value="InterPro"/>
</dbReference>
<evidence type="ECO:0000256" key="9">
    <source>
        <dbReference type="ARBA" id="ARBA00022824"/>
    </source>
</evidence>
<dbReference type="GO" id="GO:0015035">
    <property type="term" value="F:protein-disulfide reductase activity"/>
    <property type="evidence" value="ECO:0007669"/>
    <property type="project" value="InterPro"/>
</dbReference>
<keyword evidence="9" id="KW-0256">Endoplasmic reticulum</keyword>
<proteinExistence type="inferred from homology"/>
<dbReference type="InterPro" id="IPR050315">
    <property type="entry name" value="FAD-oxidoreductase_2"/>
</dbReference>
<dbReference type="GO" id="GO:0005789">
    <property type="term" value="C:endoplasmic reticulum membrane"/>
    <property type="evidence" value="ECO:0007669"/>
    <property type="project" value="UniProtKB-SubCell"/>
</dbReference>
<dbReference type="SUPFAM" id="SSF56425">
    <property type="entry name" value="Succinate dehydrogenase/fumarate reductase flavoprotein, catalytic domain"/>
    <property type="match status" value="1"/>
</dbReference>
<dbReference type="SUPFAM" id="SSF55856">
    <property type="entry name" value="Cytochrome b5-like heme/steroid binding domain"/>
    <property type="match status" value="1"/>
</dbReference>
<evidence type="ECO:0000259" key="23">
    <source>
        <dbReference type="PROSITE" id="PS50255"/>
    </source>
</evidence>
<evidence type="ECO:0000256" key="15">
    <source>
        <dbReference type="ARBA" id="ARBA00023157"/>
    </source>
</evidence>
<dbReference type="PANTHER" id="PTHR43400">
    <property type="entry name" value="FUMARATE REDUCTASE"/>
    <property type="match status" value="1"/>
</dbReference>
<dbReference type="Pfam" id="PF00890">
    <property type="entry name" value="FAD_binding_2"/>
    <property type="match status" value="1"/>
</dbReference>
<dbReference type="InterPro" id="IPR003953">
    <property type="entry name" value="FAD-dep_OxRdtase_2_FAD-bd"/>
</dbReference>